<evidence type="ECO:0008006" key="4">
    <source>
        <dbReference type="Google" id="ProtNLM"/>
    </source>
</evidence>
<dbReference type="OrthoDB" id="5296580at2"/>
<keyword evidence="1" id="KW-0812">Transmembrane</keyword>
<name>A0A1J8P9Y4_9COXI</name>
<proteinExistence type="predicted"/>
<dbReference type="AlphaFoldDB" id="A0A1J8P9Y4"/>
<dbReference type="RefSeq" id="WP_071662685.1">
    <property type="nucleotide sequence ID" value="NZ_LUKY01000033.1"/>
</dbReference>
<feature type="transmembrane region" description="Helical" evidence="1">
    <location>
        <begin position="12"/>
        <end position="36"/>
    </location>
</feature>
<evidence type="ECO:0000313" key="2">
    <source>
        <dbReference type="EMBL" id="OIZ94191.1"/>
    </source>
</evidence>
<keyword evidence="3" id="KW-1185">Reference proteome</keyword>
<sequence length="295" mass="34743">MAKTNLKRIDLWSIHFKSIVIIATIFFICILGYFLYLRPSLEKKEKSYLNFKASEKELNNQLEITSEYSICQEKIKNIKKQFDIYYKDSIDKTILNVLNGKLATPFFKINKIHILTIKNKKDFLNYLKIESHFFSVNNNIFNFLYLISRLKKLIIIENFKWIFFNVLQKNQRQEIIFSFKIYAPYLNSKNLILVLSKINKPDAKFTSEKNNLSKYSLSKIKMLGFLAAYKDRNWGLVVLPNKQVCKLKLGDYLGLERGIVIGAYAHEILIQDNSLNKIIKLIMDDRKFLYAKNSA</sequence>
<reference evidence="2 3" key="1">
    <citation type="submission" date="2016-03" db="EMBL/GenBank/DDBJ databases">
        <title>Comparative genomics of Rickettsiella.</title>
        <authorList>
            <person name="Chandler C."/>
            <person name="Wang Y."/>
        </authorList>
    </citation>
    <scope>NUCLEOTIDE SEQUENCE [LARGE SCALE GENOMIC DNA]</scope>
    <source>
        <strain evidence="2 3">RCFS May 2013</strain>
    </source>
</reference>
<keyword evidence="1" id="KW-1133">Transmembrane helix</keyword>
<organism evidence="2 3">
    <name type="scientific">Candidatus Rickettsiella isopodorum</name>
    <dbReference type="NCBI Taxonomy" id="1225476"/>
    <lineage>
        <taxon>Bacteria</taxon>
        <taxon>Pseudomonadati</taxon>
        <taxon>Pseudomonadota</taxon>
        <taxon>Gammaproteobacteria</taxon>
        <taxon>Legionellales</taxon>
        <taxon>Coxiellaceae</taxon>
        <taxon>Rickettsiella</taxon>
    </lineage>
</organism>
<protein>
    <recommendedName>
        <fullName evidence="4">Pilus assembly protein PilP</fullName>
    </recommendedName>
</protein>
<evidence type="ECO:0000256" key="1">
    <source>
        <dbReference type="SAM" id="Phobius"/>
    </source>
</evidence>
<dbReference type="Gene3D" id="2.30.30.830">
    <property type="match status" value="1"/>
</dbReference>
<comment type="caution">
    <text evidence="2">The sequence shown here is derived from an EMBL/GenBank/DDBJ whole genome shotgun (WGS) entry which is preliminary data.</text>
</comment>
<accession>A0A1J8P9Y4</accession>
<evidence type="ECO:0000313" key="3">
    <source>
        <dbReference type="Proteomes" id="UP000183924"/>
    </source>
</evidence>
<gene>
    <name evidence="2" type="ORF">A1D18_04860</name>
</gene>
<dbReference type="STRING" id="1225476.A1D18_04860"/>
<dbReference type="Proteomes" id="UP000183924">
    <property type="component" value="Unassembled WGS sequence"/>
</dbReference>
<dbReference type="EMBL" id="LUKY01000033">
    <property type="protein sequence ID" value="OIZ94191.1"/>
    <property type="molecule type" value="Genomic_DNA"/>
</dbReference>
<dbReference type="InterPro" id="IPR007446">
    <property type="entry name" value="PilP"/>
</dbReference>
<dbReference type="Pfam" id="PF04351">
    <property type="entry name" value="PilP"/>
    <property type="match status" value="1"/>
</dbReference>
<keyword evidence="1" id="KW-0472">Membrane</keyword>